<dbReference type="InterPro" id="IPR046450">
    <property type="entry name" value="PA_dom_sf"/>
</dbReference>
<evidence type="ECO:0000259" key="2">
    <source>
        <dbReference type="Pfam" id="PF04389"/>
    </source>
</evidence>
<dbReference type="Gene3D" id="3.40.630.10">
    <property type="entry name" value="Zn peptidases"/>
    <property type="match status" value="1"/>
</dbReference>
<feature type="domain" description="Peptidase M28" evidence="2">
    <location>
        <begin position="273"/>
        <end position="532"/>
    </location>
</feature>
<dbReference type="STRING" id="796620.VIBC2010_14724"/>
<dbReference type="OrthoDB" id="9778250at2"/>
<dbReference type="RefSeq" id="WP_009602645.1">
    <property type="nucleotide sequence ID" value="NZ_AEIU01000096.1"/>
</dbReference>
<dbReference type="GO" id="GO:0008235">
    <property type="term" value="F:metalloexopeptidase activity"/>
    <property type="evidence" value="ECO:0007669"/>
    <property type="project" value="InterPro"/>
</dbReference>
<protein>
    <submittedName>
        <fullName evidence="3">Putative aminopeptidase</fullName>
    </submittedName>
</protein>
<dbReference type="EMBL" id="AEIU01000096">
    <property type="protein sequence ID" value="EFP95298.1"/>
    <property type="molecule type" value="Genomic_DNA"/>
</dbReference>
<dbReference type="InterPro" id="IPR045175">
    <property type="entry name" value="M28_fam"/>
</dbReference>
<dbReference type="SUPFAM" id="SSF53187">
    <property type="entry name" value="Zn-dependent exopeptidases"/>
    <property type="match status" value="1"/>
</dbReference>
<keyword evidence="4" id="KW-1185">Reference proteome</keyword>
<gene>
    <name evidence="3" type="ORF">VIBC2010_14724</name>
</gene>
<name>E3BNQ4_9VIBR</name>
<organism evidence="3 4">
    <name type="scientific">Vibrio caribbeanicus ATCC BAA-2122</name>
    <dbReference type="NCBI Taxonomy" id="796620"/>
    <lineage>
        <taxon>Bacteria</taxon>
        <taxon>Pseudomonadati</taxon>
        <taxon>Pseudomonadota</taxon>
        <taxon>Gammaproteobacteria</taxon>
        <taxon>Vibrionales</taxon>
        <taxon>Vibrionaceae</taxon>
        <taxon>Vibrio</taxon>
    </lineage>
</organism>
<keyword evidence="3" id="KW-0645">Protease</keyword>
<evidence type="ECO:0000259" key="1">
    <source>
        <dbReference type="Pfam" id="PF02225"/>
    </source>
</evidence>
<dbReference type="InterPro" id="IPR007484">
    <property type="entry name" value="Peptidase_M28"/>
</dbReference>
<dbReference type="GO" id="GO:0004177">
    <property type="term" value="F:aminopeptidase activity"/>
    <property type="evidence" value="ECO:0007669"/>
    <property type="project" value="UniProtKB-KW"/>
</dbReference>
<dbReference type="GO" id="GO:0006508">
    <property type="term" value="P:proteolysis"/>
    <property type="evidence" value="ECO:0007669"/>
    <property type="project" value="InterPro"/>
</dbReference>
<keyword evidence="3" id="KW-0031">Aminopeptidase</keyword>
<feature type="domain" description="PA" evidence="1">
    <location>
        <begin position="164"/>
        <end position="246"/>
    </location>
</feature>
<dbReference type="AlphaFoldDB" id="E3BNQ4"/>
<dbReference type="eggNOG" id="COG2234">
    <property type="taxonomic scope" value="Bacteria"/>
</dbReference>
<comment type="caution">
    <text evidence="3">The sequence shown here is derived from an EMBL/GenBank/DDBJ whole genome shotgun (WGS) entry which is preliminary data.</text>
</comment>
<dbReference type="Gene3D" id="3.50.30.30">
    <property type="match status" value="1"/>
</dbReference>
<proteinExistence type="predicted"/>
<dbReference type="CDD" id="cd00538">
    <property type="entry name" value="PA"/>
    <property type="match status" value="1"/>
</dbReference>
<dbReference type="InterPro" id="IPR003137">
    <property type="entry name" value="PA_domain"/>
</dbReference>
<evidence type="ECO:0000313" key="4">
    <source>
        <dbReference type="Proteomes" id="UP000002943"/>
    </source>
</evidence>
<dbReference type="SUPFAM" id="SSF52025">
    <property type="entry name" value="PA domain"/>
    <property type="match status" value="1"/>
</dbReference>
<sequence>MQVSITTNKRLLTILITSTFISGCHWDTPEEAANYVSENISRNDVVRHLSELESRASKTALGNSSTRAAGTEGYHHSVDYVKQVMQDHGYNVSVQTLDFRAWQELPGTKLSVNNIDLTSSRNTPDNLTVDFTTMSYSGNSLGFIDSAATFITPDFQFDSPNYDDTDGCEPEDFNNINLQGRVAIIQRGGCSFNTKALNAELAGAKAVIIFNQGNSEGRKDAVNGTLGSDTEVSIPAFGARYELGAQWFELAKDIQVPVSFFINTKDELVETENVIAETVGGNKDNIVMLGAHLDSVPEGPGINDNGSGTAGLLEYAVTMAKLEAPVVNKLRFAWWAAEEAGLVGSQYYTNQLFAPLRSQAEREILDELGLDDPSQLTKEQLDLVEKRYYELNRVKMYLNFDMIGSPNYIFGVMDGDLSDTKDSPDNAYTGDFVPPFGTSHIESIFNQFFNQHSISTVPQALSKRSDYAGFADWGIAFGGLFTGAEKTKSQQEAEDFGGEADTAYDHCYHQACDDFNNVSQTALYTNTQSLAYVTTFYAFSEPLFPAQQPDKDDKIKISSQLIPERSRLRVGTRLKATSSLSDHGHFHGDLDQDID</sequence>
<dbReference type="PANTHER" id="PTHR12147">
    <property type="entry name" value="METALLOPEPTIDASE M28 FAMILY MEMBER"/>
    <property type="match status" value="1"/>
</dbReference>
<accession>E3BNQ4</accession>
<keyword evidence="3" id="KW-0378">Hydrolase</keyword>
<dbReference type="Pfam" id="PF04389">
    <property type="entry name" value="Peptidase_M28"/>
    <property type="match status" value="1"/>
</dbReference>
<dbReference type="PANTHER" id="PTHR12147:SF26">
    <property type="entry name" value="PEPTIDASE M28 DOMAIN-CONTAINING PROTEIN"/>
    <property type="match status" value="1"/>
</dbReference>
<dbReference type="Proteomes" id="UP000002943">
    <property type="component" value="Unassembled WGS sequence"/>
</dbReference>
<evidence type="ECO:0000313" key="3">
    <source>
        <dbReference type="EMBL" id="EFP95298.1"/>
    </source>
</evidence>
<dbReference type="Pfam" id="PF02225">
    <property type="entry name" value="PA"/>
    <property type="match status" value="1"/>
</dbReference>
<reference evidence="3 4" key="1">
    <citation type="journal article" date="2012" name="Int. J. Syst. Evol. Microbiol.">
        <title>Vibrio caribbeanicus sp. nov., isolated from the marine sponge Scleritoderma cyanea.</title>
        <authorList>
            <person name="Hoffmann M."/>
            <person name="Monday S.R."/>
            <person name="Allard M.W."/>
            <person name="Strain E.A."/>
            <person name="Whittaker P."/>
            <person name="Naum M."/>
            <person name="McCarthy P.J."/>
            <person name="Lopez J.V."/>
            <person name="Fischer M."/>
            <person name="Brown E.W."/>
        </authorList>
    </citation>
    <scope>NUCLEOTIDE SEQUENCE [LARGE SCALE GENOMIC DNA]</scope>
    <source>
        <strain evidence="3 4">ATCC BAA-2122</strain>
    </source>
</reference>